<sequence>MVTEIEKKVMEAKMASITLASVDTQTKDRALEAMANALDENRDRIIETNGADLEEAGRMKAEGKLSQALVDRLKVSNSKIDGMISGIRDVIKLEDPSGKTMKTLELDTGLDLYQVSCPIGLIGVIFESRPDVVPQIMSLCLKSGNATIFKGGSEALNSNRTIFDILVKAMENIEGIPKGAFQLMETREEVMNLLALDDYIDLLIPRGSNEFVKYIQDNTKISVLGHADGICHVYVDTSADMDKAYDVCFDSKVQYPAVCNAMETLLINKEIAEDFMPEMMKRYDEADVELRFDEESYAIAENLGLKNIKRATDEDWKTEYNELILSVKLVDTIEQAINHINRYGSHHTDAIITEDAAKRKQFIDLVDSSSVMVNASTRFADGFRYGKGAEVGISTNKIHSRGPVGMEGLVIYKYVLLGNGDKVSDYAGDEPKPFTHRVIDKKLSDALNN</sequence>
<comment type="pathway">
    <text evidence="1 7">Amino-acid biosynthesis; L-proline biosynthesis; L-glutamate 5-semialdehyde from L-glutamate: step 2/2.</text>
</comment>
<keyword evidence="10" id="KW-1185">Reference proteome</keyword>
<evidence type="ECO:0000313" key="10">
    <source>
        <dbReference type="Proteomes" id="UP000029859"/>
    </source>
</evidence>
<dbReference type="Gene3D" id="3.40.309.10">
    <property type="entry name" value="Aldehyde Dehydrogenase, Chain A, domain 2"/>
    <property type="match status" value="1"/>
</dbReference>
<keyword evidence="5 7" id="KW-0560">Oxidoreductase</keyword>
<proteinExistence type="inferred from homology"/>
<evidence type="ECO:0000313" key="9">
    <source>
        <dbReference type="EMBL" id="KGK99494.1"/>
    </source>
</evidence>
<dbReference type="HAMAP" id="MF_00412">
    <property type="entry name" value="ProA"/>
    <property type="match status" value="1"/>
</dbReference>
<dbReference type="AlphaFoldDB" id="A0A099T3Q8"/>
<keyword evidence="2 7" id="KW-0028">Amino-acid biosynthesis</keyword>
<comment type="similarity">
    <text evidence="7">Belongs to the gamma-glutamyl phosphate reductase family.</text>
</comment>
<dbReference type="SUPFAM" id="SSF53720">
    <property type="entry name" value="ALDH-like"/>
    <property type="match status" value="1"/>
</dbReference>
<comment type="caution">
    <text evidence="9">The sequence shown here is derived from an EMBL/GenBank/DDBJ whole genome shotgun (WGS) entry which is preliminary data.</text>
</comment>
<organism evidence="9 10">
    <name type="scientific">Methanococcoides methylutens</name>
    <dbReference type="NCBI Taxonomy" id="2226"/>
    <lineage>
        <taxon>Archaea</taxon>
        <taxon>Methanobacteriati</taxon>
        <taxon>Methanobacteriota</taxon>
        <taxon>Stenosarchaea group</taxon>
        <taxon>Methanomicrobia</taxon>
        <taxon>Methanosarcinales</taxon>
        <taxon>Methanosarcinaceae</taxon>
        <taxon>Methanococcoides</taxon>
    </lineage>
</organism>
<evidence type="ECO:0000256" key="2">
    <source>
        <dbReference type="ARBA" id="ARBA00022605"/>
    </source>
</evidence>
<dbReference type="GO" id="GO:0055129">
    <property type="term" value="P:L-proline biosynthetic process"/>
    <property type="evidence" value="ECO:0007669"/>
    <property type="project" value="UniProtKB-UniRule"/>
</dbReference>
<gene>
    <name evidence="7" type="primary">proA</name>
    <name evidence="9" type="ORF">LI82_01705</name>
</gene>
<keyword evidence="7" id="KW-0963">Cytoplasm</keyword>
<accession>A0A099T3Q8</accession>
<evidence type="ECO:0000259" key="8">
    <source>
        <dbReference type="Pfam" id="PF00171"/>
    </source>
</evidence>
<evidence type="ECO:0000256" key="1">
    <source>
        <dbReference type="ARBA" id="ARBA00004985"/>
    </source>
</evidence>
<dbReference type="InterPro" id="IPR016163">
    <property type="entry name" value="Ald_DH_C"/>
</dbReference>
<dbReference type="CDD" id="cd07079">
    <property type="entry name" value="ALDH_F18-19_ProA-GPR"/>
    <property type="match status" value="1"/>
</dbReference>
<dbReference type="OrthoDB" id="53031at2157"/>
<dbReference type="InterPro" id="IPR015590">
    <property type="entry name" value="Aldehyde_DH_dom"/>
</dbReference>
<dbReference type="GO" id="GO:0050661">
    <property type="term" value="F:NADP binding"/>
    <property type="evidence" value="ECO:0007669"/>
    <property type="project" value="InterPro"/>
</dbReference>
<dbReference type="NCBIfam" id="TIGR00407">
    <property type="entry name" value="proA"/>
    <property type="match status" value="1"/>
</dbReference>
<comment type="subcellular location">
    <subcellularLocation>
        <location evidence="7">Cytoplasm</location>
    </subcellularLocation>
</comment>
<dbReference type="InterPro" id="IPR012134">
    <property type="entry name" value="Glu-5-SA_DH"/>
</dbReference>
<dbReference type="Proteomes" id="UP000029859">
    <property type="component" value="Unassembled WGS sequence"/>
</dbReference>
<feature type="domain" description="Aldehyde dehydrogenase" evidence="8">
    <location>
        <begin position="4"/>
        <end position="295"/>
    </location>
</feature>
<keyword evidence="3 7" id="KW-0641">Proline biosynthesis</keyword>
<reference evidence="9 10" key="1">
    <citation type="submission" date="2014-09" db="EMBL/GenBank/DDBJ databases">
        <title>Draft genome sequence of an obligately methylotrophic methanogen, Methanococcoides methylutens, isolated from marine sediment.</title>
        <authorList>
            <person name="Guan Y."/>
            <person name="Ngugi D.K."/>
            <person name="Blom J."/>
            <person name="Ali S."/>
            <person name="Ferry J.G."/>
            <person name="Stingl U."/>
        </authorList>
    </citation>
    <scope>NUCLEOTIDE SEQUENCE [LARGE SCALE GENOMIC DNA]</scope>
    <source>
        <strain evidence="9 10">DSM 2657</strain>
    </source>
</reference>
<dbReference type="PROSITE" id="PS01223">
    <property type="entry name" value="PROA"/>
    <property type="match status" value="1"/>
</dbReference>
<comment type="function">
    <text evidence="7">Catalyzes the NADPH-dependent reduction of L-glutamate 5-phosphate into L-glutamate 5-semialdehyde and phosphate. The product spontaneously undergoes cyclization to form 1-pyrroline-5-carboxylate.</text>
</comment>
<dbReference type="NCBIfam" id="NF001221">
    <property type="entry name" value="PRK00197.1"/>
    <property type="match status" value="1"/>
</dbReference>
<evidence type="ECO:0000256" key="6">
    <source>
        <dbReference type="ARBA" id="ARBA00049024"/>
    </source>
</evidence>
<dbReference type="PANTHER" id="PTHR11063">
    <property type="entry name" value="GLUTAMATE SEMIALDEHYDE DEHYDROGENASE"/>
    <property type="match status" value="1"/>
</dbReference>
<evidence type="ECO:0000256" key="5">
    <source>
        <dbReference type="ARBA" id="ARBA00023002"/>
    </source>
</evidence>
<name>A0A099T3Q8_METMT</name>
<comment type="catalytic activity">
    <reaction evidence="6 7">
        <text>L-glutamate 5-semialdehyde + phosphate + NADP(+) = L-glutamyl 5-phosphate + NADPH + H(+)</text>
        <dbReference type="Rhea" id="RHEA:19541"/>
        <dbReference type="ChEBI" id="CHEBI:15378"/>
        <dbReference type="ChEBI" id="CHEBI:43474"/>
        <dbReference type="ChEBI" id="CHEBI:57783"/>
        <dbReference type="ChEBI" id="CHEBI:58066"/>
        <dbReference type="ChEBI" id="CHEBI:58274"/>
        <dbReference type="ChEBI" id="CHEBI:58349"/>
        <dbReference type="EC" id="1.2.1.41"/>
    </reaction>
</comment>
<dbReference type="UniPathway" id="UPA00098">
    <property type="reaction ID" value="UER00360"/>
</dbReference>
<dbReference type="FunFam" id="3.40.309.10:FF:000006">
    <property type="entry name" value="Gamma-glutamyl phosphate reductase"/>
    <property type="match status" value="1"/>
</dbReference>
<dbReference type="RefSeq" id="WP_048193229.1">
    <property type="nucleotide sequence ID" value="NZ_CAAGSM010000007.1"/>
</dbReference>
<dbReference type="GO" id="GO:0005737">
    <property type="term" value="C:cytoplasm"/>
    <property type="evidence" value="ECO:0007669"/>
    <property type="project" value="UniProtKB-SubCell"/>
</dbReference>
<dbReference type="InterPro" id="IPR020593">
    <property type="entry name" value="G-glutamylP_reductase_CS"/>
</dbReference>
<dbReference type="EC" id="1.2.1.41" evidence="7"/>
<evidence type="ECO:0000256" key="7">
    <source>
        <dbReference type="HAMAP-Rule" id="MF_00412"/>
    </source>
</evidence>
<dbReference type="Gene3D" id="3.40.605.10">
    <property type="entry name" value="Aldehyde Dehydrogenase, Chain A, domain 1"/>
    <property type="match status" value="1"/>
</dbReference>
<dbReference type="PIRSF" id="PIRSF000151">
    <property type="entry name" value="GPR"/>
    <property type="match status" value="1"/>
</dbReference>
<protein>
    <recommendedName>
        <fullName evidence="7">Gamma-glutamyl phosphate reductase</fullName>
        <shortName evidence="7">GPR</shortName>
        <ecNumber evidence="7">1.2.1.41</ecNumber>
    </recommendedName>
    <alternativeName>
        <fullName evidence="7">Glutamate-5-semialdehyde dehydrogenase</fullName>
    </alternativeName>
    <alternativeName>
        <fullName evidence="7">Glutamyl-gamma-semialdehyde dehydrogenase</fullName>
        <shortName evidence="7">GSA dehydrogenase</shortName>
    </alternativeName>
</protein>
<dbReference type="GO" id="GO:0004350">
    <property type="term" value="F:glutamate-5-semialdehyde dehydrogenase activity"/>
    <property type="evidence" value="ECO:0007669"/>
    <property type="project" value="UniProtKB-UniRule"/>
</dbReference>
<evidence type="ECO:0000256" key="3">
    <source>
        <dbReference type="ARBA" id="ARBA00022650"/>
    </source>
</evidence>
<dbReference type="Pfam" id="PF00171">
    <property type="entry name" value="Aldedh"/>
    <property type="match status" value="1"/>
</dbReference>
<evidence type="ECO:0000256" key="4">
    <source>
        <dbReference type="ARBA" id="ARBA00022857"/>
    </source>
</evidence>
<dbReference type="InterPro" id="IPR016161">
    <property type="entry name" value="Ald_DH/histidinol_DH"/>
</dbReference>
<keyword evidence="4 7" id="KW-0521">NADP</keyword>
<dbReference type="InterPro" id="IPR000965">
    <property type="entry name" value="GPR_dom"/>
</dbReference>
<dbReference type="EMBL" id="JRHO01000005">
    <property type="protein sequence ID" value="KGK99494.1"/>
    <property type="molecule type" value="Genomic_DNA"/>
</dbReference>
<dbReference type="InterPro" id="IPR016162">
    <property type="entry name" value="Ald_DH_N"/>
</dbReference>
<dbReference type="PANTHER" id="PTHR11063:SF8">
    <property type="entry name" value="DELTA-1-PYRROLINE-5-CARBOXYLATE SYNTHASE"/>
    <property type="match status" value="1"/>
</dbReference>